<feature type="transmembrane region" description="Helical" evidence="1">
    <location>
        <begin position="12"/>
        <end position="32"/>
    </location>
</feature>
<dbReference type="AlphaFoldDB" id="A0A840MVV8"/>
<dbReference type="EMBL" id="JACHHY010000015">
    <property type="protein sequence ID" value="MBB5019311.1"/>
    <property type="molecule type" value="Genomic_DNA"/>
</dbReference>
<gene>
    <name evidence="2" type="ORF">HNQ59_002609</name>
</gene>
<dbReference type="RefSeq" id="WP_184039947.1">
    <property type="nucleotide sequence ID" value="NZ_JACHHY010000015.1"/>
</dbReference>
<keyword evidence="1" id="KW-0812">Transmembrane</keyword>
<sequence length="222" mass="23731">MTDQKSSWVELAKYPIAVLSVFLALVGGKFILGIPFGSVSEISTDGVKFTQDAKGEIAALSAQLNAATKSIEEIKKQLPAHTMSAESKSEIFEASQTVSDQTAQIATIKPDGGGGKSEQTGYIWIGDYNKAAASWQRMKLVSPTTNAPLANPPTTIAPGTVFSVSGNMVLRDGLPANDIQYYQARRSLGVLPVGTRIKVLSTPVGVDREFAIQYWVQVAIQP</sequence>
<dbReference type="Proteomes" id="UP000575898">
    <property type="component" value="Unassembled WGS sequence"/>
</dbReference>
<protein>
    <submittedName>
        <fullName evidence="2">Uncharacterized protein</fullName>
    </submittedName>
</protein>
<keyword evidence="1" id="KW-0472">Membrane</keyword>
<evidence type="ECO:0000256" key="1">
    <source>
        <dbReference type="SAM" id="Phobius"/>
    </source>
</evidence>
<proteinExistence type="predicted"/>
<evidence type="ECO:0000313" key="2">
    <source>
        <dbReference type="EMBL" id="MBB5019311.1"/>
    </source>
</evidence>
<organism evidence="2 3">
    <name type="scientific">Chitinivorax tropicus</name>
    <dbReference type="NCBI Taxonomy" id="714531"/>
    <lineage>
        <taxon>Bacteria</taxon>
        <taxon>Pseudomonadati</taxon>
        <taxon>Pseudomonadota</taxon>
        <taxon>Betaproteobacteria</taxon>
        <taxon>Chitinivorax</taxon>
    </lineage>
</organism>
<keyword evidence="1" id="KW-1133">Transmembrane helix</keyword>
<evidence type="ECO:0000313" key="3">
    <source>
        <dbReference type="Proteomes" id="UP000575898"/>
    </source>
</evidence>
<reference evidence="2 3" key="1">
    <citation type="submission" date="2020-08" db="EMBL/GenBank/DDBJ databases">
        <title>Genomic Encyclopedia of Type Strains, Phase IV (KMG-IV): sequencing the most valuable type-strain genomes for metagenomic binning, comparative biology and taxonomic classification.</title>
        <authorList>
            <person name="Goeker M."/>
        </authorList>
    </citation>
    <scope>NUCLEOTIDE SEQUENCE [LARGE SCALE GENOMIC DNA]</scope>
    <source>
        <strain evidence="2 3">DSM 27165</strain>
    </source>
</reference>
<keyword evidence="3" id="KW-1185">Reference proteome</keyword>
<accession>A0A840MVV8</accession>
<comment type="caution">
    <text evidence="2">The sequence shown here is derived from an EMBL/GenBank/DDBJ whole genome shotgun (WGS) entry which is preliminary data.</text>
</comment>
<name>A0A840MVV8_9PROT</name>